<evidence type="ECO:0000256" key="5">
    <source>
        <dbReference type="ARBA" id="ARBA00022842"/>
    </source>
</evidence>
<keyword evidence="10" id="KW-0548">Nucleotidyltransferase</keyword>
<evidence type="ECO:0000256" key="8">
    <source>
        <dbReference type="HAMAP-Rule" id="MF_00316"/>
    </source>
</evidence>
<comment type="similarity">
    <text evidence="8">Belongs to the MobA family.</text>
</comment>
<evidence type="ECO:0000313" key="10">
    <source>
        <dbReference type="EMBL" id="QOP42233.1"/>
    </source>
</evidence>
<comment type="subcellular location">
    <subcellularLocation>
        <location evidence="8">Cytoplasm</location>
    </subcellularLocation>
</comment>
<dbReference type="NCBIfam" id="NF001837">
    <property type="entry name" value="PRK00560.1"/>
    <property type="match status" value="1"/>
</dbReference>
<sequence length="194" mass="22053">MFVIPCVIFAGGKSSRMGEDKALLPFGPSPTLTQYLYNKLSKLFCNVYISTKTKEKFNFDANFIEDQHQELFAPTTGFISSFSLLDAESFFAISVDTPFIDEIIIQTLLEHDQDTNDATIATLEGKMQPLCGIYHRSLLKAFIDMEKNNIHKLGYLLKNSNTKLVDFTDQNKFLNLNNKEEYQKGLEIINTSLI</sequence>
<comment type="domain">
    <text evidence="8">The N-terminal domain determines nucleotide recognition and specific binding, while the C-terminal domain determines the specific binding to the target protein.</text>
</comment>
<evidence type="ECO:0000256" key="7">
    <source>
        <dbReference type="ARBA" id="ARBA00023150"/>
    </source>
</evidence>
<comment type="catalytic activity">
    <reaction evidence="8">
        <text>Mo-molybdopterin + GTP + H(+) = Mo-molybdopterin guanine dinucleotide + diphosphate</text>
        <dbReference type="Rhea" id="RHEA:34243"/>
        <dbReference type="ChEBI" id="CHEBI:15378"/>
        <dbReference type="ChEBI" id="CHEBI:33019"/>
        <dbReference type="ChEBI" id="CHEBI:37565"/>
        <dbReference type="ChEBI" id="CHEBI:71302"/>
        <dbReference type="ChEBI" id="CHEBI:71310"/>
        <dbReference type="EC" id="2.7.7.77"/>
    </reaction>
</comment>
<keyword evidence="7 8" id="KW-0501">Molybdenum cofactor biosynthesis</keyword>
<dbReference type="AlphaFoldDB" id="A0A7M1AXR0"/>
<dbReference type="EMBL" id="CP041165">
    <property type="protein sequence ID" value="QOP42233.1"/>
    <property type="molecule type" value="Genomic_DNA"/>
</dbReference>
<organism evidence="10 11">
    <name type="scientific">Sulfurimonas marina</name>
    <dbReference type="NCBI Taxonomy" id="2590551"/>
    <lineage>
        <taxon>Bacteria</taxon>
        <taxon>Pseudomonadati</taxon>
        <taxon>Campylobacterota</taxon>
        <taxon>Epsilonproteobacteria</taxon>
        <taxon>Campylobacterales</taxon>
        <taxon>Sulfurimonadaceae</taxon>
        <taxon>Sulfurimonas</taxon>
    </lineage>
</organism>
<dbReference type="GO" id="GO:0046872">
    <property type="term" value="F:metal ion binding"/>
    <property type="evidence" value="ECO:0007669"/>
    <property type="project" value="UniProtKB-KW"/>
</dbReference>
<dbReference type="GO" id="GO:0005737">
    <property type="term" value="C:cytoplasm"/>
    <property type="evidence" value="ECO:0007669"/>
    <property type="project" value="UniProtKB-SubCell"/>
</dbReference>
<keyword evidence="1 8" id="KW-0963">Cytoplasm</keyword>
<protein>
    <recommendedName>
        <fullName evidence="8">Probable molybdenum cofactor guanylyltransferase</fullName>
        <shortName evidence="8">MoCo guanylyltransferase</shortName>
        <ecNumber evidence="8">2.7.7.77</ecNumber>
    </recommendedName>
    <alternativeName>
        <fullName evidence="8">GTP:molybdopterin guanylyltransferase</fullName>
    </alternativeName>
    <alternativeName>
        <fullName evidence="8">Mo-MPT guanylyltransferase</fullName>
    </alternativeName>
    <alternativeName>
        <fullName evidence="8">Molybdopterin guanylyltransferase</fullName>
    </alternativeName>
    <alternativeName>
        <fullName evidence="8">Molybdopterin-guanine dinucleotide synthase</fullName>
        <shortName evidence="8">MGD synthase</shortName>
    </alternativeName>
</protein>
<dbReference type="GO" id="GO:0061603">
    <property type="term" value="F:molybdenum cofactor guanylyltransferase activity"/>
    <property type="evidence" value="ECO:0007669"/>
    <property type="project" value="UniProtKB-EC"/>
</dbReference>
<dbReference type="SUPFAM" id="SSF53448">
    <property type="entry name" value="Nucleotide-diphospho-sugar transferases"/>
    <property type="match status" value="1"/>
</dbReference>
<dbReference type="Gene3D" id="3.90.550.10">
    <property type="entry name" value="Spore Coat Polysaccharide Biosynthesis Protein SpsA, Chain A"/>
    <property type="match status" value="1"/>
</dbReference>
<evidence type="ECO:0000256" key="4">
    <source>
        <dbReference type="ARBA" id="ARBA00022741"/>
    </source>
</evidence>
<dbReference type="PANTHER" id="PTHR19136">
    <property type="entry name" value="MOLYBDENUM COFACTOR GUANYLYLTRANSFERASE"/>
    <property type="match status" value="1"/>
</dbReference>
<comment type="caution">
    <text evidence="8">Lacks conserved residue(s) required for the propagation of feature annotation.</text>
</comment>
<proteinExistence type="inferred from homology"/>
<accession>A0A7M1AXR0</accession>
<evidence type="ECO:0000313" key="11">
    <source>
        <dbReference type="Proteomes" id="UP000593910"/>
    </source>
</evidence>
<dbReference type="GO" id="GO:1902758">
    <property type="term" value="P:bis(molybdopterin guanine dinucleotide)molybdenum biosynthetic process"/>
    <property type="evidence" value="ECO:0007669"/>
    <property type="project" value="TreeGrafter"/>
</dbReference>
<comment type="cofactor">
    <cofactor evidence="8">
        <name>Mg(2+)</name>
        <dbReference type="ChEBI" id="CHEBI:18420"/>
    </cofactor>
</comment>
<dbReference type="GO" id="GO:0005525">
    <property type="term" value="F:GTP binding"/>
    <property type="evidence" value="ECO:0007669"/>
    <property type="project" value="UniProtKB-UniRule"/>
</dbReference>
<feature type="binding site" evidence="8">
    <location>
        <position position="96"/>
    </location>
    <ligand>
        <name>GTP</name>
        <dbReference type="ChEBI" id="CHEBI:37565"/>
    </ligand>
</feature>
<evidence type="ECO:0000259" key="9">
    <source>
        <dbReference type="Pfam" id="PF12804"/>
    </source>
</evidence>
<keyword evidence="11" id="KW-1185">Reference proteome</keyword>
<dbReference type="EC" id="2.7.7.77" evidence="8"/>
<feature type="binding site" evidence="8">
    <location>
        <position position="66"/>
    </location>
    <ligand>
        <name>GTP</name>
        <dbReference type="ChEBI" id="CHEBI:37565"/>
    </ligand>
</feature>
<dbReference type="InterPro" id="IPR025877">
    <property type="entry name" value="MobA-like_NTP_Trfase"/>
</dbReference>
<dbReference type="PANTHER" id="PTHR19136:SF81">
    <property type="entry name" value="MOLYBDENUM COFACTOR GUANYLYLTRANSFERASE"/>
    <property type="match status" value="1"/>
</dbReference>
<feature type="binding site" evidence="8">
    <location>
        <position position="21"/>
    </location>
    <ligand>
        <name>GTP</name>
        <dbReference type="ChEBI" id="CHEBI:37565"/>
    </ligand>
</feature>
<reference evidence="10 11" key="1">
    <citation type="submission" date="2019-06" db="EMBL/GenBank/DDBJ databases">
        <title>Sulfurimonas gotlandica sp. nov., a chemoautotrophic and psychrotolerant epsilonproteobacterium isolated from a pelagic redoxcline, and an emended description of the genus Sulfurimonas.</title>
        <authorList>
            <person name="Wang S."/>
            <person name="Jiang L."/>
            <person name="Shao Z."/>
        </authorList>
    </citation>
    <scope>NUCLEOTIDE SEQUENCE [LARGE SCALE GENOMIC DNA]</scope>
    <source>
        <strain evidence="10 11">B2</strain>
    </source>
</reference>
<dbReference type="Proteomes" id="UP000593910">
    <property type="component" value="Chromosome"/>
</dbReference>
<evidence type="ECO:0000256" key="2">
    <source>
        <dbReference type="ARBA" id="ARBA00022679"/>
    </source>
</evidence>
<dbReference type="CDD" id="cd02503">
    <property type="entry name" value="MobA"/>
    <property type="match status" value="1"/>
</dbReference>
<evidence type="ECO:0000256" key="6">
    <source>
        <dbReference type="ARBA" id="ARBA00023134"/>
    </source>
</evidence>
<keyword evidence="5 8" id="KW-0460">Magnesium</keyword>
<feature type="domain" description="MobA-like NTP transferase" evidence="9">
    <location>
        <begin position="6"/>
        <end position="147"/>
    </location>
</feature>
<evidence type="ECO:0000256" key="3">
    <source>
        <dbReference type="ARBA" id="ARBA00022723"/>
    </source>
</evidence>
<keyword evidence="4 8" id="KW-0547">Nucleotide-binding</keyword>
<dbReference type="InterPro" id="IPR029044">
    <property type="entry name" value="Nucleotide-diphossugar_trans"/>
</dbReference>
<keyword evidence="2 8" id="KW-0808">Transferase</keyword>
<comment type="function">
    <text evidence="8">Transfers a GMP moiety from GTP to Mo-molybdopterin (Mo-MPT) cofactor (Moco or molybdenum cofactor) to form Mo-molybdopterin guanine dinucleotide (Mo-MGD) cofactor.</text>
</comment>
<name>A0A7M1AXR0_9BACT</name>
<evidence type="ECO:0000256" key="1">
    <source>
        <dbReference type="ARBA" id="ARBA00022490"/>
    </source>
</evidence>
<dbReference type="KEGG" id="smax:FJR03_10990"/>
<feature type="binding site" evidence="8">
    <location>
        <position position="96"/>
    </location>
    <ligand>
        <name>Mg(2+)</name>
        <dbReference type="ChEBI" id="CHEBI:18420"/>
    </ligand>
</feature>
<dbReference type="HAMAP" id="MF_00316">
    <property type="entry name" value="MobA"/>
    <property type="match status" value="1"/>
</dbReference>
<dbReference type="Pfam" id="PF12804">
    <property type="entry name" value="NTP_transf_3"/>
    <property type="match status" value="1"/>
</dbReference>
<keyword evidence="3 8" id="KW-0479">Metal-binding</keyword>
<keyword evidence="6 8" id="KW-0342">GTP-binding</keyword>
<dbReference type="RefSeq" id="WP_193113554.1">
    <property type="nucleotide sequence ID" value="NZ_CP041165.1"/>
</dbReference>
<feature type="binding site" evidence="8">
    <location>
        <begin position="9"/>
        <end position="11"/>
    </location>
    <ligand>
        <name>GTP</name>
        <dbReference type="ChEBI" id="CHEBI:37565"/>
    </ligand>
</feature>
<gene>
    <name evidence="8 10" type="primary">mobA</name>
    <name evidence="10" type="ORF">FJR03_10990</name>
</gene>
<dbReference type="InterPro" id="IPR013482">
    <property type="entry name" value="Molybde_CF_guanTrfase"/>
</dbReference>